<name>E6Q6Q3_9ZZZZ</name>
<protein>
    <submittedName>
        <fullName evidence="1">Uncharacterized protein</fullName>
    </submittedName>
</protein>
<accession>E6Q6Q3</accession>
<reference evidence="1" key="1">
    <citation type="submission" date="2009-10" db="EMBL/GenBank/DDBJ databases">
        <title>Diversity of trophic interactions inside an arsenic-rich microbial ecosystem.</title>
        <authorList>
            <person name="Bertin P.N."/>
            <person name="Heinrich-Salmeron A."/>
            <person name="Pelletier E."/>
            <person name="Goulhen-Chollet F."/>
            <person name="Arsene-Ploetze F."/>
            <person name="Gallien S."/>
            <person name="Calteau A."/>
            <person name="Vallenet D."/>
            <person name="Casiot C."/>
            <person name="Chane-Woon-Ming B."/>
            <person name="Giloteaux L."/>
            <person name="Barakat M."/>
            <person name="Bonnefoy V."/>
            <person name="Bruneel O."/>
            <person name="Chandler M."/>
            <person name="Cleiss J."/>
            <person name="Duran R."/>
            <person name="Elbaz-Poulichet F."/>
            <person name="Fonknechten N."/>
            <person name="Lauga B."/>
            <person name="Mornico D."/>
            <person name="Ortet P."/>
            <person name="Schaeffer C."/>
            <person name="Siguier P."/>
            <person name="Alexander Thil Smith A."/>
            <person name="Van Dorsselaer A."/>
            <person name="Weissenbach J."/>
            <person name="Medigue C."/>
            <person name="Le Paslier D."/>
        </authorList>
    </citation>
    <scope>NUCLEOTIDE SEQUENCE</scope>
</reference>
<gene>
    <name evidence="1" type="ORF">CARN4_1243</name>
</gene>
<dbReference type="EMBL" id="CABO01000043">
    <property type="protein sequence ID" value="CBI02878.1"/>
    <property type="molecule type" value="Genomic_DNA"/>
</dbReference>
<organism evidence="1">
    <name type="scientific">mine drainage metagenome</name>
    <dbReference type="NCBI Taxonomy" id="410659"/>
    <lineage>
        <taxon>unclassified sequences</taxon>
        <taxon>metagenomes</taxon>
        <taxon>ecological metagenomes</taxon>
    </lineage>
</organism>
<dbReference type="AlphaFoldDB" id="E6Q6Q3"/>
<proteinExistence type="predicted"/>
<sequence length="316" mass="35134">MKEHILSGLETDNLLGFLALLGLLRTLGMTRPEWFARAHFDGLPLQAILTTDVETTEQDVARAAAEGCSEVSDAYDFGAHADLNFSDHVARELQTDRQYLDTAGELACALWSDIAVRDDGRIDPTPLCAIFGQGHQHFLERLRNVAAGTLPRALRSAKKPPDLNDPERIRRALFAPWERDDPTEAFRWDYAEDRRYALRATDPSKDAATTEHGANRLAILGLLSFQSAPVATVGGGAKLATRAVTRPRRGRPYLTWPLWNKPATLAAIVAMMEQRELASESPNIAKLHHLSVTQARRVQRISVDKFISFTRAEALF</sequence>
<comment type="caution">
    <text evidence="1">The sequence shown here is derived from an EMBL/GenBank/DDBJ whole genome shotgun (WGS) entry which is preliminary data.</text>
</comment>
<evidence type="ECO:0000313" key="1">
    <source>
        <dbReference type="EMBL" id="CBI02878.1"/>
    </source>
</evidence>